<protein>
    <recommendedName>
        <fullName evidence="4">Histidine phosphatase family protein</fullName>
    </recommendedName>
</protein>
<dbReference type="AlphaFoldDB" id="A0A2A7D1V9"/>
<accession>A0A2A7D1V9</accession>
<evidence type="ECO:0000313" key="3">
    <source>
        <dbReference type="Proteomes" id="UP000220192"/>
    </source>
</evidence>
<dbReference type="EMBL" id="NVLX01000034">
    <property type="protein sequence ID" value="PDZ13934.1"/>
    <property type="molecule type" value="Genomic_DNA"/>
</dbReference>
<gene>
    <name evidence="2" type="ORF">CON16_27355</name>
</gene>
<dbReference type="CDD" id="cd07040">
    <property type="entry name" value="HP"/>
    <property type="match status" value="1"/>
</dbReference>
<organism evidence="2 3">
    <name type="scientific">Bacillus anthracis</name>
    <name type="common">anthrax bacterium</name>
    <dbReference type="NCBI Taxonomy" id="1392"/>
    <lineage>
        <taxon>Bacteria</taxon>
        <taxon>Bacillati</taxon>
        <taxon>Bacillota</taxon>
        <taxon>Bacilli</taxon>
        <taxon>Bacillales</taxon>
        <taxon>Bacillaceae</taxon>
        <taxon>Bacillus</taxon>
        <taxon>Bacillus cereus group</taxon>
    </lineage>
</organism>
<sequence length="202" mass="23191">MKNRLNNQVKYIFTNSREVITYMSTNSNETLFEQIMEGGYILYLRHGETEDTHESNVDLTKCETQRNLNANGRRQAEIVGEILKTQKLPIEFPVLTSPYCRTRETGEIAFGAQNIQINNDLGRIDYLERDVSTSEEQTIKDNLIKLFQTLPLQGKNKVFIAHSAFGGIPYMGMVVLKPGSAGRTYEVVTKVDYEEIRQWPNF</sequence>
<dbReference type="PANTHER" id="PTHR20935">
    <property type="entry name" value="PHOSPHOGLYCERATE MUTASE-RELATED"/>
    <property type="match status" value="1"/>
</dbReference>
<dbReference type="SUPFAM" id="SSF53254">
    <property type="entry name" value="Phosphoglycerate mutase-like"/>
    <property type="match status" value="1"/>
</dbReference>
<dbReference type="InterPro" id="IPR051021">
    <property type="entry name" value="Mito_Ser/Thr_phosphatase"/>
</dbReference>
<proteinExistence type="predicted"/>
<dbReference type="Proteomes" id="UP000220192">
    <property type="component" value="Unassembled WGS sequence"/>
</dbReference>
<comment type="caution">
    <text evidence="2">The sequence shown here is derived from an EMBL/GenBank/DDBJ whole genome shotgun (WGS) entry which is preliminary data.</text>
</comment>
<dbReference type="GO" id="GO:0016787">
    <property type="term" value="F:hydrolase activity"/>
    <property type="evidence" value="ECO:0007669"/>
    <property type="project" value="UniProtKB-KW"/>
</dbReference>
<evidence type="ECO:0008006" key="4">
    <source>
        <dbReference type="Google" id="ProtNLM"/>
    </source>
</evidence>
<evidence type="ECO:0000256" key="1">
    <source>
        <dbReference type="ARBA" id="ARBA00022801"/>
    </source>
</evidence>
<evidence type="ECO:0000313" key="2">
    <source>
        <dbReference type="EMBL" id="PDZ13934.1"/>
    </source>
</evidence>
<name>A0A2A7D1V9_BACAN</name>
<dbReference type="InterPro" id="IPR029033">
    <property type="entry name" value="His_PPase_superfam"/>
</dbReference>
<dbReference type="Gene3D" id="3.40.50.1240">
    <property type="entry name" value="Phosphoglycerate mutase-like"/>
    <property type="match status" value="1"/>
</dbReference>
<dbReference type="InterPro" id="IPR013078">
    <property type="entry name" value="His_Pase_superF_clade-1"/>
</dbReference>
<dbReference type="Pfam" id="PF00300">
    <property type="entry name" value="His_Phos_1"/>
    <property type="match status" value="1"/>
</dbReference>
<dbReference type="PANTHER" id="PTHR20935:SF1">
    <property type="entry name" value="SLL1549 PROTEIN"/>
    <property type="match status" value="1"/>
</dbReference>
<reference evidence="2 3" key="1">
    <citation type="submission" date="2017-09" db="EMBL/GenBank/DDBJ databases">
        <title>Large-scale bioinformatics analysis of Bacillus genomes uncovers conserved roles of natural products in bacterial physiology.</title>
        <authorList>
            <consortium name="Agbiome Team Llc"/>
            <person name="Bleich R.M."/>
            <person name="Grubbs K.J."/>
            <person name="Santa Maria K.C."/>
            <person name="Allen S.E."/>
            <person name="Farag S."/>
            <person name="Shank E.A."/>
            <person name="Bowers A."/>
        </authorList>
    </citation>
    <scope>NUCLEOTIDE SEQUENCE [LARGE SCALE GENOMIC DNA]</scope>
    <source>
        <strain evidence="2 3">AFS095574</strain>
    </source>
</reference>
<keyword evidence="1" id="KW-0378">Hydrolase</keyword>